<dbReference type="GO" id="GO:0016747">
    <property type="term" value="F:acyltransferase activity, transferring groups other than amino-acyl groups"/>
    <property type="evidence" value="ECO:0007669"/>
    <property type="project" value="InterPro"/>
</dbReference>
<protein>
    <submittedName>
        <fullName evidence="2">N-acetyltransferase</fullName>
    </submittedName>
</protein>
<dbReference type="Gene3D" id="3.40.630.30">
    <property type="match status" value="1"/>
</dbReference>
<evidence type="ECO:0000313" key="3">
    <source>
        <dbReference type="Proteomes" id="UP000307541"/>
    </source>
</evidence>
<dbReference type="Proteomes" id="UP000307541">
    <property type="component" value="Unassembled WGS sequence"/>
</dbReference>
<dbReference type="Pfam" id="PF13302">
    <property type="entry name" value="Acetyltransf_3"/>
    <property type="match status" value="1"/>
</dbReference>
<dbReference type="PANTHER" id="PTHR43792">
    <property type="entry name" value="GNAT FAMILY, PUTATIVE (AFU_ORTHOLOGUE AFUA_3G00765)-RELATED-RELATED"/>
    <property type="match status" value="1"/>
</dbReference>
<dbReference type="InterPro" id="IPR016181">
    <property type="entry name" value="Acyl_CoA_acyltransferase"/>
</dbReference>
<dbReference type="SUPFAM" id="SSF55729">
    <property type="entry name" value="Acyl-CoA N-acyltransferases (Nat)"/>
    <property type="match status" value="1"/>
</dbReference>
<dbReference type="PANTHER" id="PTHR43792:SF13">
    <property type="entry name" value="ACETYLTRANSFERASE"/>
    <property type="match status" value="1"/>
</dbReference>
<name>A0A4V4R8J3_9PSED</name>
<proteinExistence type="predicted"/>
<reference evidence="2 3" key="1">
    <citation type="submission" date="2018-10" db="EMBL/GenBank/DDBJ databases">
        <title>Pseudomonas leptonychotis sp. nov., isolated from Weddell seals in Antarctica.</title>
        <authorList>
            <person name="Novakova D."/>
            <person name="Svec P."/>
            <person name="Kralova S."/>
            <person name="Kristofova L."/>
            <person name="Zeman M."/>
            <person name="Pantucek R."/>
            <person name="Maslanova I."/>
            <person name="Sedlacek I."/>
        </authorList>
    </citation>
    <scope>NUCLEOTIDE SEQUENCE [LARGE SCALE GENOMIC DNA]</scope>
    <source>
        <strain evidence="2 3">CCM 8849</strain>
    </source>
</reference>
<gene>
    <name evidence="2" type="ORF">D8779_08570</name>
</gene>
<evidence type="ECO:0000313" key="2">
    <source>
        <dbReference type="EMBL" id="TIH10714.1"/>
    </source>
</evidence>
<dbReference type="InterPro" id="IPR000182">
    <property type="entry name" value="GNAT_dom"/>
</dbReference>
<organism evidence="2 3">
    <name type="scientific">Pseudomonas leptonychotis</name>
    <dbReference type="NCBI Taxonomy" id="2448482"/>
    <lineage>
        <taxon>Bacteria</taxon>
        <taxon>Pseudomonadati</taxon>
        <taxon>Pseudomonadota</taxon>
        <taxon>Gammaproteobacteria</taxon>
        <taxon>Pseudomonadales</taxon>
        <taxon>Pseudomonadaceae</taxon>
        <taxon>Pseudomonas</taxon>
    </lineage>
</organism>
<feature type="domain" description="N-acetyltransferase" evidence="1">
    <location>
        <begin position="20"/>
        <end position="177"/>
    </location>
</feature>
<dbReference type="AlphaFoldDB" id="A0A4V4R8J3"/>
<accession>A0A4V4R8J3</accession>
<dbReference type="InterPro" id="IPR051531">
    <property type="entry name" value="N-acetyltransferase"/>
</dbReference>
<dbReference type="RefSeq" id="WP_136664468.1">
    <property type="nucleotide sequence ID" value="NZ_RFLV01000001.1"/>
</dbReference>
<evidence type="ECO:0000259" key="1">
    <source>
        <dbReference type="PROSITE" id="PS51186"/>
    </source>
</evidence>
<sequence length="182" mass="19740">MNILKSIASTRLLLVASTATHIRTELEAPDQLCTLLDAKISSSWPSGEYDRDAMEFFLARLEEGGESAEGWYGWYALGSETPEGSRTLIGAAGYHGPPDSTGTVEIGYSVLPEWQNRGYASEMVRLLVTHALSFEEVSLLVAHTRIENPASIGVLSRCGFLPAGAGLEPDSMRFEHHRVGGT</sequence>
<dbReference type="CDD" id="cd04301">
    <property type="entry name" value="NAT_SF"/>
    <property type="match status" value="1"/>
</dbReference>
<dbReference type="EMBL" id="RFLV01000001">
    <property type="protein sequence ID" value="TIH10714.1"/>
    <property type="molecule type" value="Genomic_DNA"/>
</dbReference>
<keyword evidence="3" id="KW-1185">Reference proteome</keyword>
<comment type="caution">
    <text evidence="2">The sequence shown here is derived from an EMBL/GenBank/DDBJ whole genome shotgun (WGS) entry which is preliminary data.</text>
</comment>
<dbReference type="PROSITE" id="PS51186">
    <property type="entry name" value="GNAT"/>
    <property type="match status" value="1"/>
</dbReference>
<keyword evidence="2" id="KW-0808">Transferase</keyword>
<dbReference type="OrthoDB" id="9801669at2"/>